<protein>
    <recommendedName>
        <fullName evidence="9">DNA 3'-5' helicase</fullName>
        <ecNumber evidence="9">5.6.2.4</ecNumber>
    </recommendedName>
</protein>
<dbReference type="InterPro" id="IPR036397">
    <property type="entry name" value="RNaseH_sf"/>
</dbReference>
<feature type="domain" description="Helicase ATP-binding" evidence="10">
    <location>
        <begin position="305"/>
        <end position="485"/>
    </location>
</feature>
<evidence type="ECO:0000256" key="7">
    <source>
        <dbReference type="ARBA" id="ARBA00023235"/>
    </source>
</evidence>
<keyword evidence="4 12" id="KW-0347">Helicase</keyword>
<evidence type="ECO:0000259" key="11">
    <source>
        <dbReference type="PROSITE" id="PS51194"/>
    </source>
</evidence>
<dbReference type="SUPFAM" id="SSF53098">
    <property type="entry name" value="Ribonuclease H-like"/>
    <property type="match status" value="1"/>
</dbReference>
<dbReference type="InterPro" id="IPR011545">
    <property type="entry name" value="DEAD/DEAH_box_helicase_dom"/>
</dbReference>
<dbReference type="SUPFAM" id="SSF52540">
    <property type="entry name" value="P-loop containing nucleoside triphosphate hydrolases"/>
    <property type="match status" value="2"/>
</dbReference>
<dbReference type="InterPro" id="IPR014016">
    <property type="entry name" value="UvrD-like_ATP-bd"/>
</dbReference>
<dbReference type="GO" id="GO:0006310">
    <property type="term" value="P:DNA recombination"/>
    <property type="evidence" value="ECO:0007669"/>
    <property type="project" value="InterPro"/>
</dbReference>
<keyword evidence="5" id="KW-0067">ATP-binding</keyword>
<dbReference type="InterPro" id="IPR004589">
    <property type="entry name" value="DNA_helicase_ATP-dep_RecQ"/>
</dbReference>
<dbReference type="InterPro" id="IPR014001">
    <property type="entry name" value="Helicase_ATP-bd"/>
</dbReference>
<dbReference type="EMBL" id="UOEY01000117">
    <property type="protein sequence ID" value="VAW41022.1"/>
    <property type="molecule type" value="Genomic_DNA"/>
</dbReference>
<dbReference type="Gene3D" id="3.30.420.10">
    <property type="entry name" value="Ribonuclease H-like superfamily/Ribonuclease H"/>
    <property type="match status" value="1"/>
</dbReference>
<dbReference type="NCBIfam" id="TIGR00614">
    <property type="entry name" value="recQ_fam"/>
    <property type="match status" value="1"/>
</dbReference>
<organism evidence="12">
    <name type="scientific">hydrothermal vent metagenome</name>
    <dbReference type="NCBI Taxonomy" id="652676"/>
    <lineage>
        <taxon>unclassified sequences</taxon>
        <taxon>metagenomes</taxon>
        <taxon>ecological metagenomes</taxon>
    </lineage>
</organism>
<evidence type="ECO:0000256" key="2">
    <source>
        <dbReference type="ARBA" id="ARBA00022741"/>
    </source>
</evidence>
<accession>A0A3B0VPJ5</accession>
<dbReference type="GO" id="GO:0043590">
    <property type="term" value="C:bacterial nucleoid"/>
    <property type="evidence" value="ECO:0007669"/>
    <property type="project" value="TreeGrafter"/>
</dbReference>
<dbReference type="GO" id="GO:0003677">
    <property type="term" value="F:DNA binding"/>
    <property type="evidence" value="ECO:0007669"/>
    <property type="project" value="UniProtKB-KW"/>
</dbReference>
<dbReference type="PANTHER" id="PTHR13710">
    <property type="entry name" value="DNA HELICASE RECQ FAMILY MEMBER"/>
    <property type="match status" value="1"/>
</dbReference>
<dbReference type="Gene3D" id="3.40.50.300">
    <property type="entry name" value="P-loop containing nucleotide triphosphate hydrolases"/>
    <property type="match status" value="3"/>
</dbReference>
<dbReference type="Pfam" id="PF00271">
    <property type="entry name" value="Helicase_C"/>
    <property type="match status" value="1"/>
</dbReference>
<feature type="domain" description="Helicase C-terminal" evidence="11">
    <location>
        <begin position="511"/>
        <end position="678"/>
    </location>
</feature>
<reference evidence="12" key="1">
    <citation type="submission" date="2018-06" db="EMBL/GenBank/DDBJ databases">
        <authorList>
            <person name="Zhirakovskaya E."/>
        </authorList>
    </citation>
    <scope>NUCLEOTIDE SEQUENCE</scope>
</reference>
<evidence type="ECO:0000256" key="6">
    <source>
        <dbReference type="ARBA" id="ARBA00023125"/>
    </source>
</evidence>
<dbReference type="GO" id="GO:0005737">
    <property type="term" value="C:cytoplasm"/>
    <property type="evidence" value="ECO:0007669"/>
    <property type="project" value="TreeGrafter"/>
</dbReference>
<keyword evidence="3" id="KW-0378">Hydrolase</keyword>
<feature type="non-terminal residue" evidence="12">
    <location>
        <position position="1174"/>
    </location>
</feature>
<evidence type="ECO:0000256" key="4">
    <source>
        <dbReference type="ARBA" id="ARBA00022806"/>
    </source>
</evidence>
<evidence type="ECO:0000256" key="5">
    <source>
        <dbReference type="ARBA" id="ARBA00022840"/>
    </source>
</evidence>
<evidence type="ECO:0000256" key="1">
    <source>
        <dbReference type="ARBA" id="ARBA00005446"/>
    </source>
</evidence>
<dbReference type="GO" id="GO:0030894">
    <property type="term" value="C:replisome"/>
    <property type="evidence" value="ECO:0007669"/>
    <property type="project" value="TreeGrafter"/>
</dbReference>
<sequence length="1174" mass="131715">MRKTVLDQQQVLSGCGCLDLEINPAGRVYKIGAVLDGRTFARQNCALKIRDALQDLDAFLQPADFLLGHNLLGHDLPALRLLAPGLRLLAKPAVDTLFLSPLAFPENPYHRLVKGYKLVRDAVNDPVADARLAATLFRDQWGAFAGMRDRVPDLLSFYLFCFAAEGQFAGIEAVFESLGAKRLNLDEAGQSFCLLAAELVCRTGLAGKIEAWLRDAATRPALAYCLAWLRVAGGNSVLPPWVRHHFALVTTILRELRDNPCHDHGCVYCREVHNSTGQLKRFFGFDDFRAQPADDKGESLQRAVVEEAMSDRSLLAILPTGGGKSLCYQLPALVRYQRRGVLTIVISPLQALMKDQVDNMRNRTGTPSAAALYGMLTPPQRGEVLQNIRMGDIGILYISPEQLRNRSFGSAIRQREIGCWVFDEAHCLSKWGHDFRTDYLYAVRFIKEFAEKQKMEIPAIQCFTATAKVDVKQEILTLFQEKLGRDLRLFESGVERDNLHFEVQEVSGTGKVKRVHELLTERLGDDGSAIVYCSTRKATESLAGHLAAQGWEAAAFHAGLEAPAKQHIQENFLQGAIRIICATNAFGMGIDKDNVRLVIHADIPGSLENYLQEAGRAGRDRQEADCILLFDEQDIEGQFAMNAFSRLSRRDIAQVLRGLRSAKRDPDGEVVLTPTELLRSERVETSFDLDDPAVGNKVYTAVSWLERAGFVERNENHTQVFQGRPRVRTMDEARDKIRRLHLSAGQEQRWLLLLETLINAGKDQSFSADQLAEQLPPLAEPARPEDATRLVLRTLHDMATAGLIRTTLMLSAFVRYKVQRHSPLLLERICHLEQAMLDLMEQAAPDAEPGQWQNLSLRQLNQHLLDLGHESSNPESLRNLLVSVSRDGQGLAGQRGSIDFKHYSRDTYRVRLQRDWQSLRKTVRRRSRAASVILAAIMARVPPATPASAQVLVEFSAEDLLTALRGDLVLISELTDPLAAMDRALMFLHEQRVITLQHGLGVFRQAMTIHVQPGRRAYSRGDFAPLAHHYNERIFQVHVMNEYARQGVEKIARALHLVLAYFSMDKMDFVRRFFPGREEILERATSRQSFQQMVEALRNPEQESLVAAPEARNILVLAGPGSGKTRVVVHRCAYLLRVERVPARSILVLCFNRNAVSSLRRRLRQLAGADARGV</sequence>
<dbReference type="GO" id="GO:0016787">
    <property type="term" value="F:hydrolase activity"/>
    <property type="evidence" value="ECO:0007669"/>
    <property type="project" value="UniProtKB-KW"/>
</dbReference>
<evidence type="ECO:0000256" key="9">
    <source>
        <dbReference type="ARBA" id="ARBA00034808"/>
    </source>
</evidence>
<comment type="similarity">
    <text evidence="1">Belongs to the helicase family. RecQ subfamily.</text>
</comment>
<dbReference type="AlphaFoldDB" id="A0A3B0VPJ5"/>
<dbReference type="GO" id="GO:0043138">
    <property type="term" value="F:3'-5' DNA helicase activity"/>
    <property type="evidence" value="ECO:0007669"/>
    <property type="project" value="UniProtKB-EC"/>
</dbReference>
<dbReference type="SMART" id="SM00487">
    <property type="entry name" value="DEXDc"/>
    <property type="match status" value="1"/>
</dbReference>
<keyword evidence="2" id="KW-0547">Nucleotide-binding</keyword>
<keyword evidence="6" id="KW-0238">DNA-binding</keyword>
<dbReference type="PROSITE" id="PS51192">
    <property type="entry name" value="HELICASE_ATP_BIND_1"/>
    <property type="match status" value="1"/>
</dbReference>
<keyword evidence="7" id="KW-0413">Isomerase</keyword>
<name>A0A3B0VPJ5_9ZZZZ</name>
<dbReference type="InterPro" id="IPR012337">
    <property type="entry name" value="RNaseH-like_sf"/>
</dbReference>
<evidence type="ECO:0000259" key="10">
    <source>
        <dbReference type="PROSITE" id="PS51192"/>
    </source>
</evidence>
<evidence type="ECO:0000256" key="3">
    <source>
        <dbReference type="ARBA" id="ARBA00022801"/>
    </source>
</evidence>
<dbReference type="EC" id="5.6.2.4" evidence="9"/>
<dbReference type="GO" id="GO:0006281">
    <property type="term" value="P:DNA repair"/>
    <property type="evidence" value="ECO:0007669"/>
    <property type="project" value="TreeGrafter"/>
</dbReference>
<dbReference type="Pfam" id="PF00270">
    <property type="entry name" value="DEAD"/>
    <property type="match status" value="1"/>
</dbReference>
<dbReference type="GO" id="GO:0005524">
    <property type="term" value="F:ATP binding"/>
    <property type="evidence" value="ECO:0007669"/>
    <property type="project" value="UniProtKB-KW"/>
</dbReference>
<proteinExistence type="inferred from homology"/>
<dbReference type="InterPro" id="IPR027417">
    <property type="entry name" value="P-loop_NTPase"/>
</dbReference>
<dbReference type="PANTHER" id="PTHR13710:SF105">
    <property type="entry name" value="ATP-DEPENDENT DNA HELICASE Q1"/>
    <property type="match status" value="1"/>
</dbReference>
<dbReference type="GO" id="GO:0009378">
    <property type="term" value="F:four-way junction helicase activity"/>
    <property type="evidence" value="ECO:0007669"/>
    <property type="project" value="TreeGrafter"/>
</dbReference>
<comment type="catalytic activity">
    <reaction evidence="8">
        <text>Couples ATP hydrolysis with the unwinding of duplex DNA by translocating in the 3'-5' direction.</text>
        <dbReference type="EC" id="5.6.2.4"/>
    </reaction>
</comment>
<evidence type="ECO:0000256" key="8">
    <source>
        <dbReference type="ARBA" id="ARBA00034617"/>
    </source>
</evidence>
<gene>
    <name evidence="12" type="ORF">MNBD_DELTA04-1705</name>
</gene>
<dbReference type="InterPro" id="IPR001650">
    <property type="entry name" value="Helicase_C-like"/>
</dbReference>
<dbReference type="SMART" id="SM00490">
    <property type="entry name" value="HELICc"/>
    <property type="match status" value="1"/>
</dbReference>
<evidence type="ECO:0000313" key="12">
    <source>
        <dbReference type="EMBL" id="VAW41022.1"/>
    </source>
</evidence>
<dbReference type="PROSITE" id="PS51194">
    <property type="entry name" value="HELICASE_CTER"/>
    <property type="match status" value="1"/>
</dbReference>
<dbReference type="Pfam" id="PF00580">
    <property type="entry name" value="UvrD-helicase"/>
    <property type="match status" value="1"/>
</dbReference>